<dbReference type="GO" id="GO:0030975">
    <property type="term" value="F:thiamine binding"/>
    <property type="evidence" value="ECO:0007669"/>
    <property type="project" value="TreeGrafter"/>
</dbReference>
<organism evidence="4 5">
    <name type="scientific">Treponema porcinum</name>
    <dbReference type="NCBI Taxonomy" id="261392"/>
    <lineage>
        <taxon>Bacteria</taxon>
        <taxon>Pseudomonadati</taxon>
        <taxon>Spirochaetota</taxon>
        <taxon>Spirochaetia</taxon>
        <taxon>Spirochaetales</taxon>
        <taxon>Treponemataceae</taxon>
        <taxon>Treponema</taxon>
    </lineage>
</organism>
<keyword evidence="5" id="KW-1185">Reference proteome</keyword>
<dbReference type="EMBL" id="FUWG01000013">
    <property type="protein sequence ID" value="SJZ58245.1"/>
    <property type="molecule type" value="Genomic_DNA"/>
</dbReference>
<dbReference type="RefSeq" id="WP_078933702.1">
    <property type="nucleotide sequence ID" value="NZ_FUWG01000013.1"/>
</dbReference>
<evidence type="ECO:0000256" key="3">
    <source>
        <dbReference type="SAM" id="SignalP"/>
    </source>
</evidence>
<dbReference type="PIRSF" id="PIRSF002825">
    <property type="entry name" value="CfbpA"/>
    <property type="match status" value="1"/>
</dbReference>
<feature type="signal peptide" evidence="3">
    <location>
        <begin position="1"/>
        <end position="18"/>
    </location>
</feature>
<dbReference type="Gene3D" id="3.40.190.10">
    <property type="entry name" value="Periplasmic binding protein-like II"/>
    <property type="match status" value="2"/>
</dbReference>
<feature type="chain" id="PRO_5012684864" evidence="3">
    <location>
        <begin position="19"/>
        <end position="333"/>
    </location>
</feature>
<dbReference type="STRING" id="261392.SAMN02745149_01714"/>
<reference evidence="4 5" key="1">
    <citation type="submission" date="2017-02" db="EMBL/GenBank/DDBJ databases">
        <authorList>
            <person name="Peterson S.W."/>
        </authorList>
    </citation>
    <scope>NUCLEOTIDE SEQUENCE [LARGE SCALE GENOMIC DNA]</scope>
    <source>
        <strain evidence="4 5">ATCC BAA-908</strain>
    </source>
</reference>
<name>A0A1T4LU87_TREPO</name>
<evidence type="ECO:0000313" key="5">
    <source>
        <dbReference type="Proteomes" id="UP000190423"/>
    </source>
</evidence>
<dbReference type="PANTHER" id="PTHR30006">
    <property type="entry name" value="THIAMINE-BINDING PERIPLASMIC PROTEIN-RELATED"/>
    <property type="match status" value="1"/>
</dbReference>
<accession>A0A1T4LU87</accession>
<keyword evidence="2" id="KW-0479">Metal-binding</keyword>
<dbReference type="InterPro" id="IPR006059">
    <property type="entry name" value="SBP"/>
</dbReference>
<dbReference type="CDD" id="cd13544">
    <property type="entry name" value="PBP2_Fbp_like_1"/>
    <property type="match status" value="1"/>
</dbReference>
<dbReference type="GeneID" id="78316995"/>
<dbReference type="SUPFAM" id="SSF53850">
    <property type="entry name" value="Periplasmic binding protein-like II"/>
    <property type="match status" value="1"/>
</dbReference>
<dbReference type="GO" id="GO:0030976">
    <property type="term" value="F:thiamine pyrophosphate binding"/>
    <property type="evidence" value="ECO:0007669"/>
    <property type="project" value="TreeGrafter"/>
</dbReference>
<proteinExistence type="predicted"/>
<feature type="binding site" evidence="2">
    <location>
        <position position="36"/>
    </location>
    <ligand>
        <name>Fe cation</name>
        <dbReference type="ChEBI" id="CHEBI:24875"/>
    </ligand>
</feature>
<dbReference type="InterPro" id="IPR026045">
    <property type="entry name" value="Ferric-bd"/>
</dbReference>
<sequence>MKKSVCMQIALCAAMLFAFSSCSQKKQELHVYSIIHEEETKALTDLFTKKTGIPVSYLRATTGELVNRVITEKDDPKADVLLGGATSYHIQAAKAGALEQYVSPNAQGIPEYARSSDGTYTGFCVLTLGIGVNAGRFARKYPGKAVPKTWDDLIDADFSGEIVMTNPVASSTAYLFVQNQLQRLGWDKGWKYLTALSQLVGQFPDSGSAPPKLIGTGEYALGIAYLHGLAKYKSDGFDIQLVAPPQSVGDVDCIAIMKNAKNLESAQKFVDFILSAEAQELMSSIDFTVPVNPSAKGADGCIPLSEIDLISYDAKKASSQKDEVLAKWHEIVK</sequence>
<gene>
    <name evidence="4" type="ORF">SAMN02745149_01714</name>
</gene>
<dbReference type="Proteomes" id="UP000190423">
    <property type="component" value="Unassembled WGS sequence"/>
</dbReference>
<dbReference type="GO" id="GO:0046872">
    <property type="term" value="F:metal ion binding"/>
    <property type="evidence" value="ECO:0007669"/>
    <property type="project" value="UniProtKB-KW"/>
</dbReference>
<dbReference type="OrthoDB" id="305758at2"/>
<protein>
    <submittedName>
        <fullName evidence="4">Iron(III) transport system substrate-binding protein</fullName>
    </submittedName>
</protein>
<keyword evidence="2" id="KW-0408">Iron</keyword>
<dbReference type="GO" id="GO:0030288">
    <property type="term" value="C:outer membrane-bounded periplasmic space"/>
    <property type="evidence" value="ECO:0007669"/>
    <property type="project" value="TreeGrafter"/>
</dbReference>
<keyword evidence="1 3" id="KW-0732">Signal</keyword>
<evidence type="ECO:0000313" key="4">
    <source>
        <dbReference type="EMBL" id="SJZ58245.1"/>
    </source>
</evidence>
<dbReference type="AlphaFoldDB" id="A0A1T4LU87"/>
<dbReference type="GO" id="GO:0015888">
    <property type="term" value="P:thiamine transport"/>
    <property type="evidence" value="ECO:0007669"/>
    <property type="project" value="TreeGrafter"/>
</dbReference>
<dbReference type="PROSITE" id="PS51257">
    <property type="entry name" value="PROKAR_LIPOPROTEIN"/>
    <property type="match status" value="1"/>
</dbReference>
<dbReference type="PANTHER" id="PTHR30006:SF2">
    <property type="entry name" value="ABC TRANSPORTER SUBSTRATE-BINDING PROTEIN"/>
    <property type="match status" value="1"/>
</dbReference>
<dbReference type="Pfam" id="PF13416">
    <property type="entry name" value="SBP_bac_8"/>
    <property type="match status" value="1"/>
</dbReference>
<evidence type="ECO:0000256" key="1">
    <source>
        <dbReference type="ARBA" id="ARBA00022729"/>
    </source>
</evidence>
<evidence type="ECO:0000256" key="2">
    <source>
        <dbReference type="PIRSR" id="PIRSR002825-1"/>
    </source>
</evidence>